<dbReference type="SUPFAM" id="SSF103473">
    <property type="entry name" value="MFS general substrate transporter"/>
    <property type="match status" value="1"/>
</dbReference>
<organism evidence="9">
    <name type="scientific">Gulosibacter sediminis</name>
    <dbReference type="NCBI Taxonomy" id="1729695"/>
    <lineage>
        <taxon>Bacteria</taxon>
        <taxon>Bacillati</taxon>
        <taxon>Actinomycetota</taxon>
        <taxon>Actinomycetes</taxon>
        <taxon>Micrococcales</taxon>
        <taxon>Microbacteriaceae</taxon>
        <taxon>Gulosibacter</taxon>
    </lineage>
</organism>
<evidence type="ECO:0000313" key="9">
    <source>
        <dbReference type="EMBL" id="UQN15783.1"/>
    </source>
</evidence>
<keyword evidence="3" id="KW-1003">Cell membrane</keyword>
<evidence type="ECO:0000256" key="7">
    <source>
        <dbReference type="SAM" id="Phobius"/>
    </source>
</evidence>
<evidence type="ECO:0000256" key="3">
    <source>
        <dbReference type="ARBA" id="ARBA00022475"/>
    </source>
</evidence>
<feature type="transmembrane region" description="Helical" evidence="7">
    <location>
        <begin position="84"/>
        <end position="103"/>
    </location>
</feature>
<evidence type="ECO:0000256" key="2">
    <source>
        <dbReference type="ARBA" id="ARBA00022448"/>
    </source>
</evidence>
<dbReference type="InterPro" id="IPR005829">
    <property type="entry name" value="Sugar_transporter_CS"/>
</dbReference>
<feature type="domain" description="Major facilitator superfamily (MFS) profile" evidence="8">
    <location>
        <begin position="18"/>
        <end position="499"/>
    </location>
</feature>
<feature type="transmembrane region" description="Helical" evidence="7">
    <location>
        <begin position="408"/>
        <end position="425"/>
    </location>
</feature>
<dbReference type="CDD" id="cd17321">
    <property type="entry name" value="MFS_MMR_MDR_like"/>
    <property type="match status" value="1"/>
</dbReference>
<feature type="transmembrane region" description="Helical" evidence="7">
    <location>
        <begin position="168"/>
        <end position="192"/>
    </location>
</feature>
<feature type="transmembrane region" description="Helical" evidence="7">
    <location>
        <begin position="473"/>
        <end position="492"/>
    </location>
</feature>
<evidence type="ECO:0000256" key="6">
    <source>
        <dbReference type="ARBA" id="ARBA00023136"/>
    </source>
</evidence>
<keyword evidence="5 7" id="KW-1133">Transmembrane helix</keyword>
<feature type="transmembrane region" description="Helical" evidence="7">
    <location>
        <begin position="312"/>
        <end position="330"/>
    </location>
</feature>
<dbReference type="InterPro" id="IPR011701">
    <property type="entry name" value="MFS"/>
</dbReference>
<dbReference type="Gene3D" id="1.20.1250.20">
    <property type="entry name" value="MFS general substrate transporter like domains"/>
    <property type="match status" value="1"/>
</dbReference>
<dbReference type="EMBL" id="CP097160">
    <property type="protein sequence ID" value="UQN15783.1"/>
    <property type="molecule type" value="Genomic_DNA"/>
</dbReference>
<comment type="subcellular location">
    <subcellularLocation>
        <location evidence="1">Cell membrane</location>
        <topology evidence="1">Multi-pass membrane protein</topology>
    </subcellularLocation>
</comment>
<dbReference type="PANTHER" id="PTHR42718">
    <property type="entry name" value="MAJOR FACILITATOR SUPERFAMILY MULTIDRUG TRANSPORTER MFSC"/>
    <property type="match status" value="1"/>
</dbReference>
<keyword evidence="4 7" id="KW-0812">Transmembrane</keyword>
<gene>
    <name evidence="9" type="ORF">M3M28_04855</name>
</gene>
<name>A0ABY4MZB5_9MICO</name>
<dbReference type="InterPro" id="IPR020846">
    <property type="entry name" value="MFS_dom"/>
</dbReference>
<proteinExistence type="predicted"/>
<keyword evidence="2" id="KW-0813">Transport</keyword>
<dbReference type="Gene3D" id="1.20.1720.10">
    <property type="entry name" value="Multidrug resistance protein D"/>
    <property type="match status" value="1"/>
</dbReference>
<feature type="transmembrane region" description="Helical" evidence="7">
    <location>
        <begin position="109"/>
        <end position="130"/>
    </location>
</feature>
<feature type="transmembrane region" description="Helical" evidence="7">
    <location>
        <begin position="142"/>
        <end position="162"/>
    </location>
</feature>
<evidence type="ECO:0000256" key="4">
    <source>
        <dbReference type="ARBA" id="ARBA00022692"/>
    </source>
</evidence>
<dbReference type="InterPro" id="IPR036259">
    <property type="entry name" value="MFS_trans_sf"/>
</dbReference>
<reference evidence="9" key="1">
    <citation type="submission" date="2022-05" db="EMBL/GenBank/DDBJ databases">
        <title>Complete genome sequence of toluene-degrading Gulosibacter sediminis strain ACHW.36C.</title>
        <authorList>
            <person name="Wai A.C."/>
            <person name="Lai G.K."/>
            <person name="Griffin S.D."/>
            <person name="Leung F.C."/>
        </authorList>
    </citation>
    <scope>NUCLEOTIDE SEQUENCE [LARGE SCALE GENOMIC DNA]</scope>
    <source>
        <strain evidence="9">ACHW.36C</strain>
    </source>
</reference>
<keyword evidence="6 7" id="KW-0472">Membrane</keyword>
<feature type="transmembrane region" description="Helical" evidence="7">
    <location>
        <begin position="271"/>
        <end position="292"/>
    </location>
</feature>
<feature type="transmembrane region" description="Helical" evidence="7">
    <location>
        <begin position="229"/>
        <end position="250"/>
    </location>
</feature>
<evidence type="ECO:0000256" key="1">
    <source>
        <dbReference type="ARBA" id="ARBA00004651"/>
    </source>
</evidence>
<dbReference type="PROSITE" id="PS50850">
    <property type="entry name" value="MFS"/>
    <property type="match status" value="1"/>
</dbReference>
<protein>
    <submittedName>
        <fullName evidence="9">MFS transporter</fullName>
    </submittedName>
</protein>
<feature type="transmembrane region" description="Helical" evidence="7">
    <location>
        <begin position="53"/>
        <end position="72"/>
    </location>
</feature>
<dbReference type="PROSITE" id="PS00216">
    <property type="entry name" value="SUGAR_TRANSPORT_1"/>
    <property type="match status" value="1"/>
</dbReference>
<evidence type="ECO:0000259" key="8">
    <source>
        <dbReference type="PROSITE" id="PS50850"/>
    </source>
</evidence>
<evidence type="ECO:0000256" key="5">
    <source>
        <dbReference type="ARBA" id="ARBA00022989"/>
    </source>
</evidence>
<sequence length="514" mass="53304">MFELSAPKPRAGAREWASLAVLVLAVTLLAIDGTVLSLAVPSLSESLHPTATQLLWIGDIYSFALAGLLITMGNVADRIGRKKLLLLGALGFGVASAVAAFAPTAEVLIAARAVLGLSGATLMPSTLSIIRHMFRVPKQRTRAIAIWSAGAAGGAALGPLVGGFLLEHFWWGSVFLINIPVMIVLVIAGAWLLPESKNLTANSIDVLSSVLSITMLVPIIYAIKGLFSGDFGVIAIAMLVVGLASGWWFIHRQRHLATPLFDLELFKVPAFRGAVVANGLSIFALSGLLFFFSQYLQLVRGLEPLQAGLVELPAMVASMIVVVFVGMFVARIGMGGSIGIGLLGAGLGLAGIAVAEGLEGYVVLIAALVIAGFGIGLAATVSTDAVVGSVPRARAGAASAISETAYELGVALGIAILGSIMTIGYRQRLPDLSELPGDTQHAVTESLAGGLEALSDTNAGLVEQLQHAFTGGMQFTALVAAGILVVAGISAWRTIPRKFEVDEQTGTIEVVTQR</sequence>
<feature type="transmembrane region" description="Helical" evidence="7">
    <location>
        <begin position="337"/>
        <end position="355"/>
    </location>
</feature>
<feature type="transmembrane region" description="Helical" evidence="7">
    <location>
        <begin position="361"/>
        <end position="387"/>
    </location>
</feature>
<dbReference type="Pfam" id="PF07690">
    <property type="entry name" value="MFS_1"/>
    <property type="match status" value="1"/>
</dbReference>
<dbReference type="PANTHER" id="PTHR42718:SF47">
    <property type="entry name" value="METHYL VIOLOGEN RESISTANCE PROTEIN SMVA"/>
    <property type="match status" value="1"/>
</dbReference>
<feature type="transmembrane region" description="Helical" evidence="7">
    <location>
        <begin position="204"/>
        <end position="223"/>
    </location>
</feature>
<accession>A0ABY4MZB5</accession>